<dbReference type="AlphaFoldDB" id="A0ABD3GN25"/>
<comment type="caution">
    <text evidence="1">The sequence shown here is derived from an EMBL/GenBank/DDBJ whole genome shotgun (WGS) entry which is preliminary data.</text>
</comment>
<name>A0ABD3GN25_9MARC</name>
<evidence type="ECO:0000313" key="2">
    <source>
        <dbReference type="Proteomes" id="UP001633002"/>
    </source>
</evidence>
<sequence>MKEHLEVSFKIELRSWLHFVASHYPITGTFLPEVLVVITHKDKMKQHGRDLGCEWAPIVDHFRTKYGQALNLYSTPWHVDAWNEEEVTPFVEELCTLVSKVLRKKTPQAPSACCKLISEILDSKHASSSGMVAKPVWSSQDFYTHISKKLEATSVGSFDQSVDHQRRVLEAVIRWVLISEGHGFHSKILSGDFSSEDGVVTKGTLETILKELSEICKKK</sequence>
<dbReference type="EMBL" id="JBJQOH010000007">
    <property type="protein sequence ID" value="KAL3679271.1"/>
    <property type="molecule type" value="Genomic_DNA"/>
</dbReference>
<keyword evidence="2" id="KW-1185">Reference proteome</keyword>
<gene>
    <name evidence="1" type="ORF">R1sor_022227</name>
</gene>
<proteinExistence type="predicted"/>
<protein>
    <submittedName>
        <fullName evidence="1">Uncharacterized protein</fullName>
    </submittedName>
</protein>
<accession>A0ABD3GN25</accession>
<evidence type="ECO:0000313" key="1">
    <source>
        <dbReference type="EMBL" id="KAL3679271.1"/>
    </source>
</evidence>
<dbReference type="Proteomes" id="UP001633002">
    <property type="component" value="Unassembled WGS sequence"/>
</dbReference>
<reference evidence="1 2" key="1">
    <citation type="submission" date="2024-09" db="EMBL/GenBank/DDBJ databases">
        <title>Chromosome-scale assembly of Riccia sorocarpa.</title>
        <authorList>
            <person name="Paukszto L."/>
        </authorList>
    </citation>
    <scope>NUCLEOTIDE SEQUENCE [LARGE SCALE GENOMIC DNA]</scope>
    <source>
        <strain evidence="1">LP-2024</strain>
        <tissue evidence="1">Aerial parts of the thallus</tissue>
    </source>
</reference>
<dbReference type="PANTHER" id="PTHR47679:SF1">
    <property type="entry name" value="PROTEIN TORNADO 1"/>
    <property type="match status" value="1"/>
</dbReference>
<organism evidence="1 2">
    <name type="scientific">Riccia sorocarpa</name>
    <dbReference type="NCBI Taxonomy" id="122646"/>
    <lineage>
        <taxon>Eukaryota</taxon>
        <taxon>Viridiplantae</taxon>
        <taxon>Streptophyta</taxon>
        <taxon>Embryophyta</taxon>
        <taxon>Marchantiophyta</taxon>
        <taxon>Marchantiopsida</taxon>
        <taxon>Marchantiidae</taxon>
        <taxon>Marchantiales</taxon>
        <taxon>Ricciaceae</taxon>
        <taxon>Riccia</taxon>
    </lineage>
</organism>
<dbReference type="PANTHER" id="PTHR47679">
    <property type="entry name" value="PROTEIN TORNADO 1"/>
    <property type="match status" value="1"/>
</dbReference>